<name>A0A0F9SE30_9ZZZZ</name>
<reference evidence="2" key="1">
    <citation type="journal article" date="2015" name="Nature">
        <title>Complex archaea that bridge the gap between prokaryotes and eukaryotes.</title>
        <authorList>
            <person name="Spang A."/>
            <person name="Saw J.H."/>
            <person name="Jorgensen S.L."/>
            <person name="Zaremba-Niedzwiedzka K."/>
            <person name="Martijn J."/>
            <person name="Lind A.E."/>
            <person name="van Eijk R."/>
            <person name="Schleper C."/>
            <person name="Guy L."/>
            <person name="Ettema T.J."/>
        </authorList>
    </citation>
    <scope>NUCLEOTIDE SEQUENCE</scope>
</reference>
<protein>
    <submittedName>
        <fullName evidence="2">Uncharacterized protein</fullName>
    </submittedName>
</protein>
<keyword evidence="1" id="KW-0812">Transmembrane</keyword>
<evidence type="ECO:0000313" key="2">
    <source>
        <dbReference type="EMBL" id="KKN67125.1"/>
    </source>
</evidence>
<organism evidence="2">
    <name type="scientific">marine sediment metagenome</name>
    <dbReference type="NCBI Taxonomy" id="412755"/>
    <lineage>
        <taxon>unclassified sequences</taxon>
        <taxon>metagenomes</taxon>
        <taxon>ecological metagenomes</taxon>
    </lineage>
</organism>
<dbReference type="AlphaFoldDB" id="A0A0F9SE30"/>
<proteinExistence type="predicted"/>
<dbReference type="EMBL" id="LAZR01000483">
    <property type="protein sequence ID" value="KKN67125.1"/>
    <property type="molecule type" value="Genomic_DNA"/>
</dbReference>
<dbReference type="InterPro" id="IPR007166">
    <property type="entry name" value="Class3_signal_pept_motif"/>
</dbReference>
<comment type="caution">
    <text evidence="2">The sequence shown here is derived from an EMBL/GenBank/DDBJ whole genome shotgun (WGS) entry which is preliminary data.</text>
</comment>
<gene>
    <name evidence="2" type="ORF">LCGC14_0464720</name>
</gene>
<accession>A0A0F9SE30</accession>
<keyword evidence="1" id="KW-1133">Transmembrane helix</keyword>
<keyword evidence="1" id="KW-0472">Membrane</keyword>
<dbReference type="Pfam" id="PF04021">
    <property type="entry name" value="Class_IIIsignal"/>
    <property type="match status" value="1"/>
</dbReference>
<evidence type="ECO:0000256" key="1">
    <source>
        <dbReference type="SAM" id="Phobius"/>
    </source>
</evidence>
<feature type="transmembrane region" description="Helical" evidence="1">
    <location>
        <begin position="12"/>
        <end position="33"/>
    </location>
</feature>
<sequence>MMNNKGQGALEMLLVLGGAVLIAAVVIAMLFSLSGESGNSDLKEICEDKFGPNLVKVSQSVGSNTYCKVSDEEADHYYYYRKYNDEWHPINEFIEVDNGYVHKSEVERVLTER</sequence>